<dbReference type="AlphaFoldDB" id="A0ABD2HPR4"/>
<keyword evidence="2" id="KW-1133">Transmembrane helix</keyword>
<keyword evidence="3" id="KW-0732">Signal</keyword>
<feature type="region of interest" description="Disordered" evidence="1">
    <location>
        <begin position="233"/>
        <end position="271"/>
    </location>
</feature>
<protein>
    <submittedName>
        <fullName evidence="4">Uncharacterized protein</fullName>
    </submittedName>
</protein>
<keyword evidence="5" id="KW-1185">Reference proteome</keyword>
<dbReference type="Proteomes" id="UP001620626">
    <property type="component" value="Unassembled WGS sequence"/>
</dbReference>
<evidence type="ECO:0000313" key="5">
    <source>
        <dbReference type="Proteomes" id="UP001620626"/>
    </source>
</evidence>
<evidence type="ECO:0000256" key="3">
    <source>
        <dbReference type="SAM" id="SignalP"/>
    </source>
</evidence>
<organism evidence="4 5">
    <name type="scientific">Heterodera trifolii</name>
    <dbReference type="NCBI Taxonomy" id="157864"/>
    <lineage>
        <taxon>Eukaryota</taxon>
        <taxon>Metazoa</taxon>
        <taxon>Ecdysozoa</taxon>
        <taxon>Nematoda</taxon>
        <taxon>Chromadorea</taxon>
        <taxon>Rhabditida</taxon>
        <taxon>Tylenchina</taxon>
        <taxon>Tylenchomorpha</taxon>
        <taxon>Tylenchoidea</taxon>
        <taxon>Heteroderidae</taxon>
        <taxon>Heteroderinae</taxon>
        <taxon>Heterodera</taxon>
    </lineage>
</organism>
<feature type="transmembrane region" description="Helical" evidence="2">
    <location>
        <begin position="197"/>
        <end position="225"/>
    </location>
</feature>
<feature type="chain" id="PRO_5044854760" evidence="3">
    <location>
        <begin position="22"/>
        <end position="293"/>
    </location>
</feature>
<proteinExistence type="predicted"/>
<keyword evidence="2" id="KW-0812">Transmembrane</keyword>
<keyword evidence="2" id="KW-0472">Membrane</keyword>
<evidence type="ECO:0000256" key="2">
    <source>
        <dbReference type="SAM" id="Phobius"/>
    </source>
</evidence>
<reference evidence="4 5" key="1">
    <citation type="submission" date="2024-10" db="EMBL/GenBank/DDBJ databases">
        <authorList>
            <person name="Kim D."/>
        </authorList>
    </citation>
    <scope>NUCLEOTIDE SEQUENCE [LARGE SCALE GENOMIC DNA]</scope>
    <source>
        <strain evidence="4">BH-2024</strain>
    </source>
</reference>
<gene>
    <name evidence="4" type="ORF">niasHT_037967</name>
</gene>
<feature type="signal peptide" evidence="3">
    <location>
        <begin position="1"/>
        <end position="21"/>
    </location>
</feature>
<evidence type="ECO:0000313" key="4">
    <source>
        <dbReference type="EMBL" id="KAL3067977.1"/>
    </source>
</evidence>
<sequence length="293" mass="30666">MSISYLPLLFIAAFLFIGCHAGVDHVRLASFSCATAKDGEINGFRAVDDGLLIGSDATNATDAMILFGFQTNKKEDLSFKVFAPTSSSCLSSVNNFVVSGQFCELGALETETESANCPDGGGAGNGCNSRNVTCQIKTVKEVAELPDGRVFKVDLGNLTEVTRLCAKWKAYFTNVRQVMESGGGGEPCVIGDSADSFPVWLIVLIVVVVICVLGAAVAGVAMFMIRRRSAEAEGGDAPADPIGTFTSKADKTDEMEDNTPASKDDDSPAANMEGMKMSYAAMGASTAPGKSMA</sequence>
<name>A0ABD2HPR4_9BILA</name>
<accession>A0ABD2HPR4</accession>
<comment type="caution">
    <text evidence="4">The sequence shown here is derived from an EMBL/GenBank/DDBJ whole genome shotgun (WGS) entry which is preliminary data.</text>
</comment>
<evidence type="ECO:0000256" key="1">
    <source>
        <dbReference type="SAM" id="MobiDB-lite"/>
    </source>
</evidence>
<dbReference type="EMBL" id="JBICBT010001409">
    <property type="protein sequence ID" value="KAL3067977.1"/>
    <property type="molecule type" value="Genomic_DNA"/>
</dbReference>